<dbReference type="SUPFAM" id="SSF47616">
    <property type="entry name" value="GST C-terminal domain-like"/>
    <property type="match status" value="1"/>
</dbReference>
<evidence type="ECO:0008006" key="7">
    <source>
        <dbReference type="Google" id="ProtNLM"/>
    </source>
</evidence>
<dbReference type="Pfam" id="PF00043">
    <property type="entry name" value="GST_C"/>
    <property type="match status" value="1"/>
</dbReference>
<gene>
    <name evidence="5" type="ORF">E4U13_007853</name>
</gene>
<evidence type="ECO:0000313" key="6">
    <source>
        <dbReference type="Proteomes" id="UP000732380"/>
    </source>
</evidence>
<dbReference type="Gene3D" id="1.20.1050.10">
    <property type="match status" value="1"/>
</dbReference>
<dbReference type="InterPro" id="IPR036249">
    <property type="entry name" value="Thioredoxin-like_sf"/>
</dbReference>
<evidence type="ECO:0000313" key="5">
    <source>
        <dbReference type="EMBL" id="KAG6119284.1"/>
    </source>
</evidence>
<feature type="domain" description="GST C-terminal" evidence="4">
    <location>
        <begin position="89"/>
        <end position="209"/>
    </location>
</feature>
<feature type="domain" description="GST N-terminal" evidence="3">
    <location>
        <begin position="1"/>
        <end position="82"/>
    </location>
</feature>
<dbReference type="SFLD" id="SFLDS00019">
    <property type="entry name" value="Glutathione_Transferase_(cytos"/>
    <property type="match status" value="1"/>
</dbReference>
<name>A0A9P7Q426_9HYPO</name>
<protein>
    <recommendedName>
        <fullName evidence="7">Glutathione S-transferase</fullName>
    </recommendedName>
</protein>
<dbReference type="PANTHER" id="PTHR44051">
    <property type="entry name" value="GLUTATHIONE S-TRANSFERASE-RELATED"/>
    <property type="match status" value="1"/>
</dbReference>
<dbReference type="PANTHER" id="PTHR44051:SF2">
    <property type="entry name" value="HYPOTHETICAL GLUTATHIONE S-TRANSFERASE LIKE PROTEIN"/>
    <property type="match status" value="1"/>
</dbReference>
<dbReference type="InterPro" id="IPR004046">
    <property type="entry name" value="GST_C"/>
</dbReference>
<comment type="similarity">
    <text evidence="1 2">Belongs to the GST superfamily.</text>
</comment>
<dbReference type="SUPFAM" id="SSF52833">
    <property type="entry name" value="Thioredoxin-like"/>
    <property type="match status" value="1"/>
</dbReference>
<dbReference type="CDD" id="cd00570">
    <property type="entry name" value="GST_N_family"/>
    <property type="match status" value="1"/>
</dbReference>
<dbReference type="Proteomes" id="UP000732380">
    <property type="component" value="Unassembled WGS sequence"/>
</dbReference>
<evidence type="ECO:0000256" key="1">
    <source>
        <dbReference type="ARBA" id="ARBA00007409"/>
    </source>
</evidence>
<dbReference type="InterPro" id="IPR010987">
    <property type="entry name" value="Glutathione-S-Trfase_C-like"/>
</dbReference>
<dbReference type="Pfam" id="PF02798">
    <property type="entry name" value="GST_N"/>
    <property type="match status" value="1"/>
</dbReference>
<comment type="caution">
    <text evidence="5">The sequence shown here is derived from an EMBL/GenBank/DDBJ whole genome shotgun (WGS) entry which is preliminary data.</text>
</comment>
<sequence>MVLQLYADPITVNCHKVLAALKHIGADYKMIYVDYLAQQQKLPGYLRINPNGTIPAAVHDDLIITESNAIMQYAADISGNKGAEVYPKDVKQRALINSWLFWEAFGWFRSNYVYLVENVVKPLEAQPPDEAALANEQPRWLALANVLNSQLGKTKYMIGDTVTIADFAVMAPMHMHTMQKLPLDGLPHLKRWIADMDRVPAWRSTSAFS</sequence>
<dbReference type="PROSITE" id="PS50404">
    <property type="entry name" value="GST_NTER"/>
    <property type="match status" value="1"/>
</dbReference>
<dbReference type="EMBL" id="SRQM01000082">
    <property type="protein sequence ID" value="KAG6119284.1"/>
    <property type="molecule type" value="Genomic_DNA"/>
</dbReference>
<dbReference type="AlphaFoldDB" id="A0A9P7Q426"/>
<keyword evidence="6" id="KW-1185">Reference proteome</keyword>
<accession>A0A9P7Q426</accession>
<dbReference type="InterPro" id="IPR040079">
    <property type="entry name" value="Glutathione_S-Trfase"/>
</dbReference>
<organism evidence="5 6">
    <name type="scientific">Claviceps humidiphila</name>
    <dbReference type="NCBI Taxonomy" id="1294629"/>
    <lineage>
        <taxon>Eukaryota</taxon>
        <taxon>Fungi</taxon>
        <taxon>Dikarya</taxon>
        <taxon>Ascomycota</taxon>
        <taxon>Pezizomycotina</taxon>
        <taxon>Sordariomycetes</taxon>
        <taxon>Hypocreomycetidae</taxon>
        <taxon>Hypocreales</taxon>
        <taxon>Clavicipitaceae</taxon>
        <taxon>Claviceps</taxon>
    </lineage>
</organism>
<dbReference type="SFLD" id="SFLDG00358">
    <property type="entry name" value="Main_(cytGST)"/>
    <property type="match status" value="1"/>
</dbReference>
<proteinExistence type="inferred from homology"/>
<dbReference type="InterPro" id="IPR004045">
    <property type="entry name" value="Glutathione_S-Trfase_N"/>
</dbReference>
<evidence type="ECO:0000259" key="3">
    <source>
        <dbReference type="PROSITE" id="PS50404"/>
    </source>
</evidence>
<dbReference type="Gene3D" id="3.40.30.10">
    <property type="entry name" value="Glutaredoxin"/>
    <property type="match status" value="1"/>
</dbReference>
<dbReference type="PROSITE" id="PS50405">
    <property type="entry name" value="GST_CTER"/>
    <property type="match status" value="1"/>
</dbReference>
<evidence type="ECO:0000259" key="4">
    <source>
        <dbReference type="PROSITE" id="PS50405"/>
    </source>
</evidence>
<reference evidence="5 6" key="1">
    <citation type="journal article" date="2020" name="bioRxiv">
        <title>Whole genome comparisons of ergot fungi reveals the divergence and evolution of species within the genus Claviceps are the result of varying mechanisms driving genome evolution and host range expansion.</title>
        <authorList>
            <person name="Wyka S.A."/>
            <person name="Mondo S.J."/>
            <person name="Liu M."/>
            <person name="Dettman J."/>
            <person name="Nalam V."/>
            <person name="Broders K.D."/>
        </authorList>
    </citation>
    <scope>NUCLEOTIDE SEQUENCE [LARGE SCALE GENOMIC DNA]</scope>
    <source>
        <strain evidence="5 6">LM576</strain>
    </source>
</reference>
<dbReference type="InterPro" id="IPR036282">
    <property type="entry name" value="Glutathione-S-Trfase_C_sf"/>
</dbReference>
<evidence type="ECO:0000256" key="2">
    <source>
        <dbReference type="RuleBase" id="RU003494"/>
    </source>
</evidence>